<name>A0ABS6XNH8_9SPHN</name>
<evidence type="ECO:0008006" key="4">
    <source>
        <dbReference type="Google" id="ProtNLM"/>
    </source>
</evidence>
<comment type="caution">
    <text evidence="2">The sequence shown here is derived from an EMBL/GenBank/DDBJ whole genome shotgun (WGS) entry which is preliminary data.</text>
</comment>
<feature type="transmembrane region" description="Helical" evidence="1">
    <location>
        <begin position="41"/>
        <end position="60"/>
    </location>
</feature>
<dbReference type="Proteomes" id="UP001197214">
    <property type="component" value="Unassembled WGS sequence"/>
</dbReference>
<evidence type="ECO:0000313" key="3">
    <source>
        <dbReference type="Proteomes" id="UP001197214"/>
    </source>
</evidence>
<gene>
    <name evidence="2" type="ORF">KY084_12730</name>
</gene>
<keyword evidence="1" id="KW-1133">Transmembrane helix</keyword>
<keyword evidence="3" id="KW-1185">Reference proteome</keyword>
<organism evidence="2 3">
    <name type="scientific">Stakelama flava</name>
    <dbReference type="NCBI Taxonomy" id="2860338"/>
    <lineage>
        <taxon>Bacteria</taxon>
        <taxon>Pseudomonadati</taxon>
        <taxon>Pseudomonadota</taxon>
        <taxon>Alphaproteobacteria</taxon>
        <taxon>Sphingomonadales</taxon>
        <taxon>Sphingomonadaceae</taxon>
        <taxon>Stakelama</taxon>
    </lineage>
</organism>
<evidence type="ECO:0000256" key="1">
    <source>
        <dbReference type="SAM" id="Phobius"/>
    </source>
</evidence>
<dbReference type="EMBL" id="JAHWZX010000012">
    <property type="protein sequence ID" value="MBW4331736.1"/>
    <property type="molecule type" value="Genomic_DNA"/>
</dbReference>
<reference evidence="2 3" key="1">
    <citation type="submission" date="2021-07" db="EMBL/GenBank/DDBJ databases">
        <title>Stakelama flava sp. nov., a novel endophytic bacterium isolated from branch of Kandelia candel.</title>
        <authorList>
            <person name="Tuo L."/>
        </authorList>
    </citation>
    <scope>NUCLEOTIDE SEQUENCE [LARGE SCALE GENOMIC DNA]</scope>
    <source>
        <strain evidence="2 3">CBK3Z-3</strain>
    </source>
</reference>
<dbReference type="RefSeq" id="WP_219238848.1">
    <property type="nucleotide sequence ID" value="NZ_JAHWZX010000012.1"/>
</dbReference>
<protein>
    <recommendedName>
        <fullName evidence="4">YqzE family protein</fullName>
    </recommendedName>
</protein>
<evidence type="ECO:0000313" key="2">
    <source>
        <dbReference type="EMBL" id="MBW4331736.1"/>
    </source>
</evidence>
<keyword evidence="1" id="KW-0472">Membrane</keyword>
<proteinExistence type="predicted"/>
<keyword evidence="1" id="KW-0812">Transmembrane</keyword>
<sequence>MSYHWMNRGDPEARPTYGDMAEIVEAEAEARKRDADGLRGLLYALPVGLGFWALFAVVALR</sequence>
<accession>A0ABS6XNH8</accession>